<proteinExistence type="predicted"/>
<protein>
    <submittedName>
        <fullName evidence="1">Uncharacterized protein</fullName>
    </submittedName>
</protein>
<sequence length="67" mass="7475">MLCPDCKQPMVKAKDNQNHCVELNCPPTRTHCPECDSENTQIINKSISDAEISCGDCKATWVISRSH</sequence>
<dbReference type="AlphaFoldDB" id="A0A2T3IQD3"/>
<dbReference type="Proteomes" id="UP000241222">
    <property type="component" value="Unassembled WGS sequence"/>
</dbReference>
<gene>
    <name evidence="1" type="ORF">C9I99_23560</name>
</gene>
<dbReference type="EMBL" id="PYMH01000016">
    <property type="protein sequence ID" value="PSU30544.1"/>
    <property type="molecule type" value="Genomic_DNA"/>
</dbReference>
<accession>A0A2T3IQD3</accession>
<keyword evidence="2" id="KW-1185">Reference proteome</keyword>
<organism evidence="1 2">
    <name type="scientific">Photobacterium lutimaris</name>
    <dbReference type="NCBI Taxonomy" id="388278"/>
    <lineage>
        <taxon>Bacteria</taxon>
        <taxon>Pseudomonadati</taxon>
        <taxon>Pseudomonadota</taxon>
        <taxon>Gammaproteobacteria</taxon>
        <taxon>Vibrionales</taxon>
        <taxon>Vibrionaceae</taxon>
        <taxon>Photobacterium</taxon>
    </lineage>
</organism>
<name>A0A2T3IQD3_9GAMM</name>
<evidence type="ECO:0000313" key="2">
    <source>
        <dbReference type="Proteomes" id="UP000241222"/>
    </source>
</evidence>
<reference evidence="1 2" key="1">
    <citation type="submission" date="2018-03" db="EMBL/GenBank/DDBJ databases">
        <title>Whole genome sequencing of Histamine producing bacteria.</title>
        <authorList>
            <person name="Butler K."/>
        </authorList>
    </citation>
    <scope>NUCLEOTIDE SEQUENCE [LARGE SCALE GENOMIC DNA]</scope>
    <source>
        <strain evidence="1 2">JCM 13586</strain>
    </source>
</reference>
<evidence type="ECO:0000313" key="1">
    <source>
        <dbReference type="EMBL" id="PSU30544.1"/>
    </source>
</evidence>
<comment type="caution">
    <text evidence="1">The sequence shown here is derived from an EMBL/GenBank/DDBJ whole genome shotgun (WGS) entry which is preliminary data.</text>
</comment>